<keyword evidence="6" id="KW-1185">Reference proteome</keyword>
<feature type="transmembrane region" description="Helical" evidence="5">
    <location>
        <begin position="51"/>
        <end position="72"/>
    </location>
</feature>
<feature type="transmembrane region" description="Helical" evidence="5">
    <location>
        <begin position="12"/>
        <end position="39"/>
    </location>
</feature>
<evidence type="ECO:0000256" key="5">
    <source>
        <dbReference type="SAM" id="Phobius"/>
    </source>
</evidence>
<dbReference type="WBParaSite" id="TREG1_89410.1">
    <property type="protein sequence ID" value="TREG1_89410.1"/>
    <property type="gene ID" value="TREG1_89410"/>
</dbReference>
<reference evidence="6" key="1">
    <citation type="submission" date="2022-06" db="EMBL/GenBank/DDBJ databases">
        <authorList>
            <person name="Berger JAMES D."/>
            <person name="Berger JAMES D."/>
        </authorList>
    </citation>
    <scope>NUCLEOTIDE SEQUENCE [LARGE SCALE GENOMIC DNA]</scope>
</reference>
<feature type="transmembrane region" description="Helical" evidence="5">
    <location>
        <begin position="84"/>
        <end position="110"/>
    </location>
</feature>
<organism evidence="6 7">
    <name type="scientific">Trichobilharzia regenti</name>
    <name type="common">Nasal bird schistosome</name>
    <dbReference type="NCBI Taxonomy" id="157069"/>
    <lineage>
        <taxon>Eukaryota</taxon>
        <taxon>Metazoa</taxon>
        <taxon>Spiralia</taxon>
        <taxon>Lophotrochozoa</taxon>
        <taxon>Platyhelminthes</taxon>
        <taxon>Trematoda</taxon>
        <taxon>Digenea</taxon>
        <taxon>Strigeidida</taxon>
        <taxon>Schistosomatoidea</taxon>
        <taxon>Schistosomatidae</taxon>
        <taxon>Trichobilharzia</taxon>
    </lineage>
</organism>
<dbReference type="Pfam" id="PF00335">
    <property type="entry name" value="Tetraspanin"/>
    <property type="match status" value="1"/>
</dbReference>
<protein>
    <recommendedName>
        <fullName evidence="8">Tetraspanin</fullName>
    </recommendedName>
</protein>
<comment type="subcellular location">
    <subcellularLocation>
        <location evidence="1">Membrane</location>
        <topology evidence="1">Multi-pass membrane protein</topology>
    </subcellularLocation>
</comment>
<evidence type="ECO:0000256" key="2">
    <source>
        <dbReference type="ARBA" id="ARBA00022692"/>
    </source>
</evidence>
<keyword evidence="3 5" id="KW-1133">Transmembrane helix</keyword>
<keyword evidence="4 5" id="KW-0472">Membrane</keyword>
<dbReference type="InterPro" id="IPR008952">
    <property type="entry name" value="Tetraspanin_EC2_sf"/>
</dbReference>
<evidence type="ECO:0000256" key="3">
    <source>
        <dbReference type="ARBA" id="ARBA00022989"/>
    </source>
</evidence>
<feature type="transmembrane region" description="Helical" evidence="5">
    <location>
        <begin position="253"/>
        <end position="274"/>
    </location>
</feature>
<proteinExistence type="predicted"/>
<dbReference type="CDD" id="cd03127">
    <property type="entry name" value="tetraspanin_LEL"/>
    <property type="match status" value="1"/>
</dbReference>
<evidence type="ECO:0000313" key="6">
    <source>
        <dbReference type="Proteomes" id="UP000050795"/>
    </source>
</evidence>
<accession>A0AA85KDI8</accession>
<dbReference type="GO" id="GO:0016020">
    <property type="term" value="C:membrane"/>
    <property type="evidence" value="ECO:0007669"/>
    <property type="project" value="UniProtKB-SubCell"/>
</dbReference>
<dbReference type="AlphaFoldDB" id="A0AA85KDI8"/>
<name>A0AA85KDI8_TRIRE</name>
<evidence type="ECO:0008006" key="8">
    <source>
        <dbReference type="Google" id="ProtNLM"/>
    </source>
</evidence>
<evidence type="ECO:0000256" key="4">
    <source>
        <dbReference type="ARBA" id="ARBA00023136"/>
    </source>
</evidence>
<reference evidence="7" key="2">
    <citation type="submission" date="2023-11" db="UniProtKB">
        <authorList>
            <consortium name="WormBaseParasite"/>
        </authorList>
    </citation>
    <scope>IDENTIFICATION</scope>
</reference>
<sequence length="298" mass="34203">MGRSQFRKNILLRIIGSLLCLFVILLGGGLSAFTGYTLATFEYMGEIFGKYVFFGGIYTILACGILTVLFGLISFYSFTHTNRFTAIVACVGLIFLSIVIGCTSVIVFAYPKTMTELIYNRMTDTFPSYGQVMTITNAWDFMQSYLRCCALQNRGWVDYNRTVWYKLTNADIHYHGELIPRTSDYYQFVPESCCVTLIDGLTGLPLQVYRNKKRCKNWQYGPPMFQDGPHNDALYYRGCYHLFVDYVNTYSRYILGVGLTVATLLIIIFLLLVYTELLTVPNYTQNYYPNSLKQNHVK</sequence>
<dbReference type="InterPro" id="IPR018499">
    <property type="entry name" value="Tetraspanin/Peripherin"/>
</dbReference>
<evidence type="ECO:0000256" key="1">
    <source>
        <dbReference type="ARBA" id="ARBA00004141"/>
    </source>
</evidence>
<evidence type="ECO:0000313" key="7">
    <source>
        <dbReference type="WBParaSite" id="TREG1_89410.1"/>
    </source>
</evidence>
<dbReference type="Proteomes" id="UP000050795">
    <property type="component" value="Unassembled WGS sequence"/>
</dbReference>
<dbReference type="Gene3D" id="1.10.1450.10">
    <property type="entry name" value="Tetraspanin"/>
    <property type="match status" value="1"/>
</dbReference>
<keyword evidence="2 5" id="KW-0812">Transmembrane</keyword>